<sequence length="60" mass="6518">MDKIKKSRRIFMNIFQLLVIAAGVILFSQAFVQVSAKEAALPVITVSGLEDDAVVNSPNI</sequence>
<reference evidence="1 2" key="1">
    <citation type="submission" date="2018-03" db="EMBL/GenBank/DDBJ databases">
        <title>Genome sequence of Clostridium luticellarii DSM 29923.</title>
        <authorList>
            <person name="Poehlein A."/>
            <person name="Daniel R."/>
        </authorList>
    </citation>
    <scope>NUCLEOTIDE SEQUENCE [LARGE SCALE GENOMIC DNA]</scope>
    <source>
        <strain evidence="1 2">DSM 29923</strain>
    </source>
</reference>
<organism evidence="1 2">
    <name type="scientific">Clostridium luticellarii</name>
    <dbReference type="NCBI Taxonomy" id="1691940"/>
    <lineage>
        <taxon>Bacteria</taxon>
        <taxon>Bacillati</taxon>
        <taxon>Bacillota</taxon>
        <taxon>Clostridia</taxon>
        <taxon>Eubacteriales</taxon>
        <taxon>Clostridiaceae</taxon>
        <taxon>Clostridium</taxon>
    </lineage>
</organism>
<gene>
    <name evidence="1" type="ORF">CLLU_37050</name>
</gene>
<accession>A0A2T0B0T0</accession>
<keyword evidence="2" id="KW-1185">Reference proteome</keyword>
<evidence type="ECO:0000313" key="1">
    <source>
        <dbReference type="EMBL" id="PRR77209.1"/>
    </source>
</evidence>
<proteinExistence type="predicted"/>
<dbReference type="RefSeq" id="WP_106011223.1">
    <property type="nucleotide sequence ID" value="NZ_PVXP01000162.1"/>
</dbReference>
<evidence type="ECO:0000313" key="2">
    <source>
        <dbReference type="Proteomes" id="UP000237798"/>
    </source>
</evidence>
<dbReference type="AlphaFoldDB" id="A0A2T0B0T0"/>
<comment type="caution">
    <text evidence="1">The sequence shown here is derived from an EMBL/GenBank/DDBJ whole genome shotgun (WGS) entry which is preliminary data.</text>
</comment>
<dbReference type="Proteomes" id="UP000237798">
    <property type="component" value="Unassembled WGS sequence"/>
</dbReference>
<protein>
    <submittedName>
        <fullName evidence="1">Uncharacterized protein</fullName>
    </submittedName>
</protein>
<dbReference type="EMBL" id="PVXP01000162">
    <property type="protein sequence ID" value="PRR77209.1"/>
    <property type="molecule type" value="Genomic_DNA"/>
</dbReference>
<name>A0A2T0B0T0_9CLOT</name>